<name>A0AA39XK06_9PEZI</name>
<dbReference type="FunFam" id="3.90.280.10:FF:000004">
    <property type="entry name" value="Mitochondrial large ribosomal subunit YmL35"/>
    <property type="match status" value="1"/>
</dbReference>
<comment type="subcellular location">
    <subcellularLocation>
        <location evidence="1">Mitochondrion</location>
    </subcellularLocation>
</comment>
<sequence length="437" mass="49477">MSRCQQVVRPLVRSLRQGPSSTAIYQSPSIAIRSLSSTASRKDEGSTTQQQGADATTGGEELPSALLSAELGSRRRRAALATTGEVPFEQLPYQCFQEARKVLNQDRQEKLAKIVAETEKIKRLEAADASTMRGGEPFKQKRLRSLRAHVEELKILADINDPLVKRRFEDGMGDMSKPIYRYLANRRWRAMDYKIMTQRITQFNIIPDILPKFDPTMDVKMSFRGCQTQPGSLLSSRITEVPPTLRMQVFDRGERLLSVVVMDADVPDLDTDSFTRRCHFLAANIPWDPTKNLLSLRQVGSPQIGGDLAVPWLPPFAQKGSPYHRLTVFVMEQTPGEGPIDVAKLKEIYDGPGREKFGLKSFRDKFGLGPVGFNMFRSEWDEHTAAVMERHGIPGADIEFKRQRIVTLKTPRAAKGWEAKRQKPKYRGLWKYSKRIA</sequence>
<proteinExistence type="inferred from homology"/>
<comment type="caution">
    <text evidence="7">The sequence shown here is derived from an EMBL/GenBank/DDBJ whole genome shotgun (WGS) entry which is preliminary data.</text>
</comment>
<evidence type="ECO:0000256" key="3">
    <source>
        <dbReference type="ARBA" id="ARBA00037226"/>
    </source>
</evidence>
<dbReference type="GO" id="GO:0005739">
    <property type="term" value="C:mitochondrion"/>
    <property type="evidence" value="ECO:0007669"/>
    <property type="project" value="UniProtKB-SubCell"/>
</dbReference>
<evidence type="ECO:0000313" key="8">
    <source>
        <dbReference type="Proteomes" id="UP001174934"/>
    </source>
</evidence>
<gene>
    <name evidence="7" type="ORF">B0T17DRAFT_586935</name>
</gene>
<dbReference type="AlphaFoldDB" id="A0AA39XK06"/>
<organism evidence="7 8">
    <name type="scientific">Bombardia bombarda</name>
    <dbReference type="NCBI Taxonomy" id="252184"/>
    <lineage>
        <taxon>Eukaryota</taxon>
        <taxon>Fungi</taxon>
        <taxon>Dikarya</taxon>
        <taxon>Ascomycota</taxon>
        <taxon>Pezizomycotina</taxon>
        <taxon>Sordariomycetes</taxon>
        <taxon>Sordariomycetidae</taxon>
        <taxon>Sordariales</taxon>
        <taxon>Lasiosphaeriaceae</taxon>
        <taxon>Bombardia</taxon>
    </lineage>
</organism>
<dbReference type="EMBL" id="JAULSR010000001">
    <property type="protein sequence ID" value="KAK0635414.1"/>
    <property type="molecule type" value="Genomic_DNA"/>
</dbReference>
<dbReference type="Gene3D" id="1.20.58.1180">
    <property type="match status" value="1"/>
</dbReference>
<feature type="compositionally biased region" description="Low complexity" evidence="6">
    <location>
        <begin position="46"/>
        <end position="63"/>
    </location>
</feature>
<dbReference type="SUPFAM" id="SSF49777">
    <property type="entry name" value="PEBP-like"/>
    <property type="match status" value="1"/>
</dbReference>
<keyword evidence="8" id="KW-1185">Reference proteome</keyword>
<dbReference type="InterPro" id="IPR008914">
    <property type="entry name" value="PEBP"/>
</dbReference>
<evidence type="ECO:0000313" key="7">
    <source>
        <dbReference type="EMBL" id="KAK0635414.1"/>
    </source>
</evidence>
<evidence type="ECO:0000256" key="2">
    <source>
        <dbReference type="ARBA" id="ARBA00023128"/>
    </source>
</evidence>
<evidence type="ECO:0000256" key="1">
    <source>
        <dbReference type="ARBA" id="ARBA00004173"/>
    </source>
</evidence>
<evidence type="ECO:0000256" key="5">
    <source>
        <dbReference type="ARBA" id="ARBA00039444"/>
    </source>
</evidence>
<comment type="function">
    <text evidence="3">Component of the mitochondrial ribosome (mitoribosome), a dedicated translation machinery responsible for the synthesis of mitochondrial genome-encoded proteins, including at least some of the essential transmembrane subunits of the mitochondrial respiratory chain. The mitoribosomes are attached to the mitochondrial inner membrane and translation products are cotranslationally integrated into the membrane.</text>
</comment>
<dbReference type="PANTHER" id="PTHR11362:SF82">
    <property type="entry name" value="PHOSPHATIDYLETHANOLAMINE-BINDING PROTEIN 4"/>
    <property type="match status" value="1"/>
</dbReference>
<accession>A0AA39XK06</accession>
<protein>
    <recommendedName>
        <fullName evidence="5">Large ribosomal subunit protein mL38</fullName>
    </recommendedName>
</protein>
<feature type="region of interest" description="Disordered" evidence="6">
    <location>
        <begin position="36"/>
        <end position="63"/>
    </location>
</feature>
<dbReference type="Proteomes" id="UP001174934">
    <property type="component" value="Unassembled WGS sequence"/>
</dbReference>
<dbReference type="InterPro" id="IPR035810">
    <property type="entry name" value="PEBP_euk"/>
</dbReference>
<evidence type="ECO:0000256" key="4">
    <source>
        <dbReference type="ARBA" id="ARBA00038016"/>
    </source>
</evidence>
<dbReference type="CDD" id="cd00866">
    <property type="entry name" value="PEBP_euk"/>
    <property type="match status" value="1"/>
</dbReference>
<dbReference type="Pfam" id="PF01161">
    <property type="entry name" value="PBP"/>
    <property type="match status" value="1"/>
</dbReference>
<keyword evidence="2" id="KW-0496">Mitochondrion</keyword>
<reference evidence="7" key="1">
    <citation type="submission" date="2023-06" db="EMBL/GenBank/DDBJ databases">
        <title>Genome-scale phylogeny and comparative genomics of the fungal order Sordariales.</title>
        <authorList>
            <consortium name="Lawrence Berkeley National Laboratory"/>
            <person name="Hensen N."/>
            <person name="Bonometti L."/>
            <person name="Westerberg I."/>
            <person name="Brannstrom I.O."/>
            <person name="Guillou S."/>
            <person name="Cros-Aarteil S."/>
            <person name="Calhoun S."/>
            <person name="Haridas S."/>
            <person name="Kuo A."/>
            <person name="Mondo S."/>
            <person name="Pangilinan J."/>
            <person name="Riley R."/>
            <person name="LaButti K."/>
            <person name="Andreopoulos B."/>
            <person name="Lipzen A."/>
            <person name="Chen C."/>
            <person name="Yanf M."/>
            <person name="Daum C."/>
            <person name="Ng V."/>
            <person name="Clum A."/>
            <person name="Steindorff A."/>
            <person name="Ohm R."/>
            <person name="Martin F."/>
            <person name="Silar P."/>
            <person name="Natvig D."/>
            <person name="Lalanne C."/>
            <person name="Gautier V."/>
            <person name="Ament-velasquez S.L."/>
            <person name="Kruys A."/>
            <person name="Hutchinson M.I."/>
            <person name="Powell A.J."/>
            <person name="Barry K."/>
            <person name="Miller A.N."/>
            <person name="Grigoriev I.V."/>
            <person name="Debuchy R."/>
            <person name="Gladieux P."/>
            <person name="Thoren M.H."/>
            <person name="Johannesson H."/>
        </authorList>
    </citation>
    <scope>NUCLEOTIDE SEQUENCE</scope>
    <source>
        <strain evidence="7">SMH3391-2</strain>
    </source>
</reference>
<evidence type="ECO:0000256" key="6">
    <source>
        <dbReference type="SAM" id="MobiDB-lite"/>
    </source>
</evidence>
<dbReference type="PANTHER" id="PTHR11362">
    <property type="entry name" value="PHOSPHATIDYLETHANOLAMINE-BINDING PROTEIN"/>
    <property type="match status" value="1"/>
</dbReference>
<comment type="similarity">
    <text evidence="4">Belongs to the phosphatidylethanolamine-binding protein family. Mitochondrion-specific ribosomal protein mL38 subfamily.</text>
</comment>
<dbReference type="InterPro" id="IPR036610">
    <property type="entry name" value="PEBP-like_sf"/>
</dbReference>
<dbReference type="Gene3D" id="3.90.280.10">
    <property type="entry name" value="PEBP-like"/>
    <property type="match status" value="1"/>
</dbReference>